<evidence type="ECO:0000313" key="4">
    <source>
        <dbReference type="Proteomes" id="UP000294547"/>
    </source>
</evidence>
<dbReference type="InterPro" id="IPR037185">
    <property type="entry name" value="EmrE-like"/>
</dbReference>
<keyword evidence="4" id="KW-1185">Reference proteome</keyword>
<feature type="transmembrane region" description="Helical" evidence="1">
    <location>
        <begin position="70"/>
        <end position="87"/>
    </location>
</feature>
<gene>
    <name evidence="3" type="ORF">EDD54_1733</name>
</gene>
<dbReference type="EMBL" id="SNXY01000007">
    <property type="protein sequence ID" value="TDP84892.1"/>
    <property type="molecule type" value="Genomic_DNA"/>
</dbReference>
<feature type="transmembrane region" description="Helical" evidence="1">
    <location>
        <begin position="173"/>
        <end position="194"/>
    </location>
</feature>
<sequence>MRAIAYMVCGVTVFAGLDASAKFAARELPVLEVAWFRYFFHFVIAVAVLNPISAPTAWRISRPVAQALRAAMLVGSTLSNFLALRYLQLDQTVSINFLTPLVIAGLSAALLGERIGPRRAAAILVGFGGILMVTRPGLGGFHPAMLLSLFTVLCNSGYNMLTRSLARTESPGSMLLVVAGVPCVVLLPALVLVFETPDRLDLWFFMVATGVTGAGGHFLLILAHRHASASVLAPFGYAQIVGTIAIGWAMFGDVPDRWTLAGAAVVVASGLYLFHRERVTGARLRDTATLPAE</sequence>
<keyword evidence="1" id="KW-0812">Transmembrane</keyword>
<evidence type="ECO:0000256" key="1">
    <source>
        <dbReference type="SAM" id="Phobius"/>
    </source>
</evidence>
<proteinExistence type="predicted"/>
<feature type="domain" description="EamA" evidence="2">
    <location>
        <begin position="144"/>
        <end position="269"/>
    </location>
</feature>
<dbReference type="AlphaFoldDB" id="A0A4R6RF86"/>
<comment type="caution">
    <text evidence="3">The sequence shown here is derived from an EMBL/GenBank/DDBJ whole genome shotgun (WGS) entry which is preliminary data.</text>
</comment>
<dbReference type="PANTHER" id="PTHR22911:SF103">
    <property type="entry name" value="BLR2811 PROTEIN"/>
    <property type="match status" value="1"/>
</dbReference>
<feature type="transmembrane region" description="Helical" evidence="1">
    <location>
        <begin position="257"/>
        <end position="275"/>
    </location>
</feature>
<dbReference type="PANTHER" id="PTHR22911">
    <property type="entry name" value="ACYL-MALONYL CONDENSING ENZYME-RELATED"/>
    <property type="match status" value="1"/>
</dbReference>
<dbReference type="InterPro" id="IPR000620">
    <property type="entry name" value="EamA_dom"/>
</dbReference>
<keyword evidence="1" id="KW-1133">Transmembrane helix</keyword>
<dbReference type="Pfam" id="PF00892">
    <property type="entry name" value="EamA"/>
    <property type="match status" value="2"/>
</dbReference>
<evidence type="ECO:0000313" key="3">
    <source>
        <dbReference type="EMBL" id="TDP84892.1"/>
    </source>
</evidence>
<dbReference type="SUPFAM" id="SSF103481">
    <property type="entry name" value="Multidrug resistance efflux transporter EmrE"/>
    <property type="match status" value="2"/>
</dbReference>
<keyword evidence="1" id="KW-0472">Membrane</keyword>
<feature type="domain" description="EamA" evidence="2">
    <location>
        <begin position="2"/>
        <end position="134"/>
    </location>
</feature>
<accession>A0A4R6RF86</accession>
<evidence type="ECO:0000259" key="2">
    <source>
        <dbReference type="Pfam" id="PF00892"/>
    </source>
</evidence>
<feature type="transmembrane region" description="Helical" evidence="1">
    <location>
        <begin position="200"/>
        <end position="222"/>
    </location>
</feature>
<protein>
    <submittedName>
        <fullName evidence="3">Drug/metabolite transporter (DMT)-like permease</fullName>
    </submittedName>
</protein>
<feature type="transmembrane region" description="Helical" evidence="1">
    <location>
        <begin position="35"/>
        <end position="58"/>
    </location>
</feature>
<organism evidence="3 4">
    <name type="scientific">Oharaeibacter diazotrophicus</name>
    <dbReference type="NCBI Taxonomy" id="1920512"/>
    <lineage>
        <taxon>Bacteria</taxon>
        <taxon>Pseudomonadati</taxon>
        <taxon>Pseudomonadota</taxon>
        <taxon>Alphaproteobacteria</taxon>
        <taxon>Hyphomicrobiales</taxon>
        <taxon>Pleomorphomonadaceae</taxon>
        <taxon>Oharaeibacter</taxon>
    </lineage>
</organism>
<feature type="transmembrane region" description="Helical" evidence="1">
    <location>
        <begin position="93"/>
        <end position="112"/>
    </location>
</feature>
<dbReference type="Proteomes" id="UP000294547">
    <property type="component" value="Unassembled WGS sequence"/>
</dbReference>
<reference evidence="3 4" key="1">
    <citation type="submission" date="2019-03" db="EMBL/GenBank/DDBJ databases">
        <title>Genomic Encyclopedia of Type Strains, Phase IV (KMG-IV): sequencing the most valuable type-strain genomes for metagenomic binning, comparative biology and taxonomic classification.</title>
        <authorList>
            <person name="Goeker M."/>
        </authorList>
    </citation>
    <scope>NUCLEOTIDE SEQUENCE [LARGE SCALE GENOMIC DNA]</scope>
    <source>
        <strain evidence="3 4">DSM 102969</strain>
    </source>
</reference>
<feature type="transmembrane region" description="Helical" evidence="1">
    <location>
        <begin position="229"/>
        <end position="251"/>
    </location>
</feature>
<name>A0A4R6RF86_9HYPH</name>
<dbReference type="GO" id="GO:0016020">
    <property type="term" value="C:membrane"/>
    <property type="evidence" value="ECO:0007669"/>
    <property type="project" value="InterPro"/>
</dbReference>